<evidence type="ECO:0000313" key="8">
    <source>
        <dbReference type="Proteomes" id="UP000028007"/>
    </source>
</evidence>
<dbReference type="PANTHER" id="PTHR11076:SF34">
    <property type="entry name" value="PROTEIN UMUC"/>
    <property type="match status" value="1"/>
</dbReference>
<evidence type="ECO:0000256" key="2">
    <source>
        <dbReference type="ARBA" id="ARBA00022763"/>
    </source>
</evidence>
<organism evidence="7 8">
    <name type="scientific">Pedobacter antarcticus 4BY</name>
    <dbReference type="NCBI Taxonomy" id="1358423"/>
    <lineage>
        <taxon>Bacteria</taxon>
        <taxon>Pseudomonadati</taxon>
        <taxon>Bacteroidota</taxon>
        <taxon>Sphingobacteriia</taxon>
        <taxon>Sphingobacteriales</taxon>
        <taxon>Sphingobacteriaceae</taxon>
        <taxon>Pedobacter</taxon>
    </lineage>
</organism>
<evidence type="ECO:0000256" key="1">
    <source>
        <dbReference type="ARBA" id="ARBA00010945"/>
    </source>
</evidence>
<evidence type="ECO:0000313" key="7">
    <source>
        <dbReference type="EMBL" id="KEQ31203.1"/>
    </source>
</evidence>
<evidence type="ECO:0000259" key="6">
    <source>
        <dbReference type="PROSITE" id="PS50173"/>
    </source>
</evidence>
<dbReference type="PROSITE" id="PS50173">
    <property type="entry name" value="UMUC"/>
    <property type="match status" value="1"/>
</dbReference>
<dbReference type="GO" id="GO:0003887">
    <property type="term" value="F:DNA-directed DNA polymerase activity"/>
    <property type="evidence" value="ECO:0007669"/>
    <property type="project" value="TreeGrafter"/>
</dbReference>
<keyword evidence="2" id="KW-0227">DNA damage</keyword>
<dbReference type="GO" id="GO:0006281">
    <property type="term" value="P:DNA repair"/>
    <property type="evidence" value="ECO:0007669"/>
    <property type="project" value="UniProtKB-KW"/>
</dbReference>
<dbReference type="InterPro" id="IPR043502">
    <property type="entry name" value="DNA/RNA_pol_sf"/>
</dbReference>
<keyword evidence="5" id="KW-0742">SOS response</keyword>
<dbReference type="GO" id="GO:0005829">
    <property type="term" value="C:cytosol"/>
    <property type="evidence" value="ECO:0007669"/>
    <property type="project" value="TreeGrafter"/>
</dbReference>
<dbReference type="SUPFAM" id="SSF56672">
    <property type="entry name" value="DNA/RNA polymerases"/>
    <property type="match status" value="1"/>
</dbReference>
<feature type="domain" description="UmuC" evidence="6">
    <location>
        <begin position="2"/>
        <end position="181"/>
    </location>
</feature>
<accession>A0A081PKI0</accession>
<dbReference type="GO" id="GO:0009432">
    <property type="term" value="P:SOS response"/>
    <property type="evidence" value="ECO:0007669"/>
    <property type="project" value="UniProtKB-KW"/>
</dbReference>
<dbReference type="RefSeq" id="WP_037438291.1">
    <property type="nucleotide sequence ID" value="NZ_JNFF01000019.1"/>
</dbReference>
<keyword evidence="4" id="KW-0234">DNA repair</keyword>
<dbReference type="Pfam" id="PF13438">
    <property type="entry name" value="DUF4113"/>
    <property type="match status" value="1"/>
</dbReference>
<dbReference type="Pfam" id="PF11799">
    <property type="entry name" value="IMS_C"/>
    <property type="match status" value="1"/>
</dbReference>
<dbReference type="GO" id="GO:0042276">
    <property type="term" value="P:error-prone translesion synthesis"/>
    <property type="evidence" value="ECO:0007669"/>
    <property type="project" value="TreeGrafter"/>
</dbReference>
<dbReference type="Proteomes" id="UP000028007">
    <property type="component" value="Unassembled WGS sequence"/>
</dbReference>
<dbReference type="OrthoDB" id="9808813at2"/>
<name>A0A081PKI0_9SPHI</name>
<gene>
    <name evidence="7" type="ORF">N180_02845</name>
</gene>
<dbReference type="eggNOG" id="COG0389">
    <property type="taxonomic scope" value="Bacteria"/>
</dbReference>
<comment type="similarity">
    <text evidence="1">Belongs to the DNA polymerase type-Y family.</text>
</comment>
<dbReference type="CDD" id="cd01700">
    <property type="entry name" value="PolY_Pol_V_umuC"/>
    <property type="match status" value="1"/>
</dbReference>
<dbReference type="GO" id="GO:0003684">
    <property type="term" value="F:damaged DNA binding"/>
    <property type="evidence" value="ECO:0007669"/>
    <property type="project" value="InterPro"/>
</dbReference>
<dbReference type="InterPro" id="IPR017961">
    <property type="entry name" value="DNA_pol_Y-fam_little_finger"/>
</dbReference>
<reference evidence="7 8" key="1">
    <citation type="journal article" date="1992" name="Int. J. Syst. Bacteriol.">
        <title>Sphingobacterium antarcticus sp. nov. a Psychrotrophic Bacterium from the Soils of Schirmacher Oasis, Antarctica.</title>
        <authorList>
            <person name="Shivaji S."/>
            <person name="Ray M.K."/>
            <person name="Rao N.S."/>
            <person name="Saiserr L."/>
            <person name="Jagannadham M.V."/>
            <person name="Kumar G.S."/>
            <person name="Reddy G."/>
            <person name="Bhargava P.M."/>
        </authorList>
    </citation>
    <scope>NUCLEOTIDE SEQUENCE [LARGE SCALE GENOMIC DNA]</scope>
    <source>
        <strain evidence="7 8">4BY</strain>
    </source>
</reference>
<dbReference type="AlphaFoldDB" id="A0A081PKI0"/>
<evidence type="ECO:0000256" key="3">
    <source>
        <dbReference type="ARBA" id="ARBA00023199"/>
    </source>
</evidence>
<dbReference type="EMBL" id="JNFF01000019">
    <property type="protein sequence ID" value="KEQ31203.1"/>
    <property type="molecule type" value="Genomic_DNA"/>
</dbReference>
<comment type="caution">
    <text evidence="7">The sequence shown here is derived from an EMBL/GenBank/DDBJ whole genome shotgun (WGS) entry which is preliminary data.</text>
</comment>
<dbReference type="InterPro" id="IPR043128">
    <property type="entry name" value="Rev_trsase/Diguanyl_cyclase"/>
</dbReference>
<dbReference type="PANTHER" id="PTHR11076">
    <property type="entry name" value="DNA REPAIR POLYMERASE UMUC / TRANSFERASE FAMILY MEMBER"/>
    <property type="match status" value="1"/>
</dbReference>
<dbReference type="Pfam" id="PF00817">
    <property type="entry name" value="IMS"/>
    <property type="match status" value="1"/>
</dbReference>
<dbReference type="Gene3D" id="3.30.70.270">
    <property type="match status" value="1"/>
</dbReference>
<sequence length="414" mass="46164">MFALIDCNNFYASCERLFKPEFNGVPVIVLSNNDGCVIARSNEAKELGIKMGAVFYMIEQEIKDHKIAVFSSNYTLYGDMSARVMTNIARFSPDVEVYSIDECFIKVPVTTGYEKFAHDVRNAVIKNTGIPVSVGIAPTKTLAKLANKMCKRTGGVCVLDTEDVITAALKEYQVEDLWGIGRAYATQLIKIGINTAADLRGMPIGFIQEKLTIQGVRMWNELWGKSCIPLSDIIERKKGLCTSRAFSKLTNSIDDLREATVNYASRLALKLRRDNSCATVLSIRLLTNRFKTDKPQAYPSISISLVHPVNNTHDIVAAALSGLEKIYLPGYMFQKVEVMATGLIPETEVQLNLFSSFNGVLNDKLSKIMDDINSHYGVGTLRIASESLKPHWAMKRKYLSPNYTSKWADILKVK</sequence>
<keyword evidence="8" id="KW-1185">Reference proteome</keyword>
<proteinExistence type="inferred from homology"/>
<dbReference type="Gene3D" id="3.40.1170.60">
    <property type="match status" value="1"/>
</dbReference>
<keyword evidence="3" id="KW-0741">SOS mutagenesis</keyword>
<dbReference type="Gene3D" id="1.10.150.20">
    <property type="entry name" value="5' to 3' exonuclease, C-terminal subdomain"/>
    <property type="match status" value="1"/>
</dbReference>
<dbReference type="InterPro" id="IPR025188">
    <property type="entry name" value="DUF4113"/>
</dbReference>
<protein>
    <recommendedName>
        <fullName evidence="6">UmuC domain-containing protein</fullName>
    </recommendedName>
</protein>
<dbReference type="InterPro" id="IPR001126">
    <property type="entry name" value="UmuC"/>
</dbReference>
<evidence type="ECO:0000256" key="4">
    <source>
        <dbReference type="ARBA" id="ARBA00023204"/>
    </source>
</evidence>
<dbReference type="InterPro" id="IPR050116">
    <property type="entry name" value="DNA_polymerase-Y"/>
</dbReference>
<evidence type="ECO:0000256" key="5">
    <source>
        <dbReference type="ARBA" id="ARBA00023236"/>
    </source>
</evidence>